<dbReference type="CDD" id="cd00038">
    <property type="entry name" value="CAP_ED"/>
    <property type="match status" value="1"/>
</dbReference>
<dbReference type="SMART" id="SM00100">
    <property type="entry name" value="cNMP"/>
    <property type="match status" value="1"/>
</dbReference>
<dbReference type="SMART" id="SM00419">
    <property type="entry name" value="HTH_CRP"/>
    <property type="match status" value="1"/>
</dbReference>
<feature type="domain" description="Cyclic nucleotide-binding" evidence="4">
    <location>
        <begin position="6"/>
        <end position="125"/>
    </location>
</feature>
<dbReference type="CDD" id="cd00092">
    <property type="entry name" value="HTH_CRP"/>
    <property type="match status" value="1"/>
</dbReference>
<dbReference type="InterPro" id="IPR036390">
    <property type="entry name" value="WH_DNA-bd_sf"/>
</dbReference>
<dbReference type="Pfam" id="PF13545">
    <property type="entry name" value="HTH_Crp_2"/>
    <property type="match status" value="1"/>
</dbReference>
<dbReference type="InterPro" id="IPR000595">
    <property type="entry name" value="cNMP-bd_dom"/>
</dbReference>
<dbReference type="Gene3D" id="1.10.10.10">
    <property type="entry name" value="Winged helix-like DNA-binding domain superfamily/Winged helix DNA-binding domain"/>
    <property type="match status" value="1"/>
</dbReference>
<dbReference type="InterPro" id="IPR014710">
    <property type="entry name" value="RmlC-like_jellyroll"/>
</dbReference>
<keyword evidence="7" id="KW-1185">Reference proteome</keyword>
<feature type="domain" description="HTH crp-type" evidence="5">
    <location>
        <begin position="139"/>
        <end position="212"/>
    </location>
</feature>
<dbReference type="SUPFAM" id="SSF46785">
    <property type="entry name" value="Winged helix' DNA-binding domain"/>
    <property type="match status" value="1"/>
</dbReference>
<dbReference type="AlphaFoldDB" id="A0A7X2IPL6"/>
<name>A0A7X2IPL6_9BURK</name>
<dbReference type="PANTHER" id="PTHR24567">
    <property type="entry name" value="CRP FAMILY TRANSCRIPTIONAL REGULATORY PROTEIN"/>
    <property type="match status" value="1"/>
</dbReference>
<dbReference type="PROSITE" id="PS50042">
    <property type="entry name" value="CNMP_BINDING_3"/>
    <property type="match status" value="1"/>
</dbReference>
<dbReference type="EMBL" id="WKJJ01000011">
    <property type="protein sequence ID" value="MRV73704.1"/>
    <property type="molecule type" value="Genomic_DNA"/>
</dbReference>
<accession>A0A7X2IPL6</accession>
<dbReference type="Proteomes" id="UP000446768">
    <property type="component" value="Unassembled WGS sequence"/>
</dbReference>
<dbReference type="PROSITE" id="PS51063">
    <property type="entry name" value="HTH_CRP_2"/>
    <property type="match status" value="1"/>
</dbReference>
<dbReference type="GO" id="GO:0003677">
    <property type="term" value="F:DNA binding"/>
    <property type="evidence" value="ECO:0007669"/>
    <property type="project" value="UniProtKB-KW"/>
</dbReference>
<dbReference type="GO" id="GO:0003700">
    <property type="term" value="F:DNA-binding transcription factor activity"/>
    <property type="evidence" value="ECO:0007669"/>
    <property type="project" value="TreeGrafter"/>
</dbReference>
<dbReference type="FunFam" id="1.10.10.10:FF:000028">
    <property type="entry name" value="Fumarate/nitrate reduction transcriptional regulator Fnr"/>
    <property type="match status" value="1"/>
</dbReference>
<dbReference type="InterPro" id="IPR012318">
    <property type="entry name" value="HTH_CRP"/>
</dbReference>
<dbReference type="PRINTS" id="PR00034">
    <property type="entry name" value="HTHCRP"/>
</dbReference>
<evidence type="ECO:0000256" key="2">
    <source>
        <dbReference type="ARBA" id="ARBA00023125"/>
    </source>
</evidence>
<keyword evidence="3" id="KW-0804">Transcription</keyword>
<dbReference type="InterPro" id="IPR036388">
    <property type="entry name" value="WH-like_DNA-bd_sf"/>
</dbReference>
<protein>
    <submittedName>
        <fullName evidence="6">Helix-turn-helix domain-containing protein</fullName>
    </submittedName>
</protein>
<keyword evidence="1" id="KW-0805">Transcription regulation</keyword>
<evidence type="ECO:0000259" key="4">
    <source>
        <dbReference type="PROSITE" id="PS50042"/>
    </source>
</evidence>
<gene>
    <name evidence="6" type="ORF">GJ700_18485</name>
</gene>
<dbReference type="PANTHER" id="PTHR24567:SF75">
    <property type="entry name" value="FUMARATE AND NITRATE REDUCTION REGULATORY PROTEIN"/>
    <property type="match status" value="1"/>
</dbReference>
<evidence type="ECO:0000256" key="3">
    <source>
        <dbReference type="ARBA" id="ARBA00023163"/>
    </source>
</evidence>
<evidence type="ECO:0000259" key="5">
    <source>
        <dbReference type="PROSITE" id="PS51063"/>
    </source>
</evidence>
<dbReference type="InterPro" id="IPR018490">
    <property type="entry name" value="cNMP-bd_dom_sf"/>
</dbReference>
<proteinExistence type="predicted"/>
<evidence type="ECO:0000313" key="7">
    <source>
        <dbReference type="Proteomes" id="UP000446768"/>
    </source>
</evidence>
<organism evidence="6 7">
    <name type="scientific">Pseudoduganella rivuli</name>
    <dbReference type="NCBI Taxonomy" id="2666085"/>
    <lineage>
        <taxon>Bacteria</taxon>
        <taxon>Pseudomonadati</taxon>
        <taxon>Pseudomonadota</taxon>
        <taxon>Betaproteobacteria</taxon>
        <taxon>Burkholderiales</taxon>
        <taxon>Oxalobacteraceae</taxon>
        <taxon>Telluria group</taxon>
        <taxon>Pseudoduganella</taxon>
    </lineage>
</organism>
<dbReference type="RefSeq" id="WP_154376532.1">
    <property type="nucleotide sequence ID" value="NZ_WKJJ01000011.1"/>
</dbReference>
<evidence type="ECO:0000256" key="1">
    <source>
        <dbReference type="ARBA" id="ARBA00023015"/>
    </source>
</evidence>
<dbReference type="Gene3D" id="2.60.120.10">
    <property type="entry name" value="Jelly Rolls"/>
    <property type="match status" value="1"/>
</dbReference>
<comment type="caution">
    <text evidence="6">The sequence shown here is derived from an EMBL/GenBank/DDBJ whole genome shotgun (WGS) entry which is preliminary data.</text>
</comment>
<dbReference type="InterPro" id="IPR050397">
    <property type="entry name" value="Env_Response_Regulators"/>
</dbReference>
<dbReference type="SUPFAM" id="SSF51206">
    <property type="entry name" value="cAMP-binding domain-like"/>
    <property type="match status" value="1"/>
</dbReference>
<evidence type="ECO:0000313" key="6">
    <source>
        <dbReference type="EMBL" id="MRV73704.1"/>
    </source>
</evidence>
<dbReference type="Pfam" id="PF00027">
    <property type="entry name" value="cNMP_binding"/>
    <property type="match status" value="1"/>
</dbReference>
<dbReference type="GO" id="GO:0005829">
    <property type="term" value="C:cytosol"/>
    <property type="evidence" value="ECO:0007669"/>
    <property type="project" value="TreeGrafter"/>
</dbReference>
<sequence>MNGLCLPAGLAPCDMARIEQIVGGRRRLARGEYLHRTGDRFQQLYAVRSGHLKTLCHAHGVNQVTGFPMAGDLLGLDAIAEGRHVCDAVALEPCDVCEIPFDRFHALVTAMPSLLEQFHRALSREIQRQQASLFLLGNARAEQRLALFLVGLSARYAARGLPAAQLQLRMSREDIGAYLGLTMECICRLLARFRKAGWISVTGRHLTIQDGARLAALAEGVCAEPLV</sequence>
<reference evidence="6 7" key="1">
    <citation type="submission" date="2019-11" db="EMBL/GenBank/DDBJ databases">
        <title>Novel species isolated from a subtropical stream in China.</title>
        <authorList>
            <person name="Lu H."/>
        </authorList>
    </citation>
    <scope>NUCLEOTIDE SEQUENCE [LARGE SCALE GENOMIC DNA]</scope>
    <source>
        <strain evidence="6 7">FT92W</strain>
    </source>
</reference>
<keyword evidence="2" id="KW-0238">DNA-binding</keyword>